<dbReference type="Pfam" id="PF17919">
    <property type="entry name" value="RT_RNaseH_2"/>
    <property type="match status" value="1"/>
</dbReference>
<dbReference type="InterPro" id="IPR043502">
    <property type="entry name" value="DNA/RNA_pol_sf"/>
</dbReference>
<keyword evidence="5" id="KW-1185">Reference proteome</keyword>
<dbReference type="PANTHER" id="PTHR37984:SF5">
    <property type="entry name" value="PROTEIN NYNRIN-LIKE"/>
    <property type="match status" value="1"/>
</dbReference>
<name>A0AA88Y6D6_PINIB</name>
<accession>A0AA88Y6D6</accession>
<feature type="domain" description="Integrase catalytic" evidence="3">
    <location>
        <begin position="744"/>
        <end position="920"/>
    </location>
</feature>
<organism evidence="4 5">
    <name type="scientific">Pinctada imbricata</name>
    <name type="common">Atlantic pearl-oyster</name>
    <name type="synonym">Pinctada martensii</name>
    <dbReference type="NCBI Taxonomy" id="66713"/>
    <lineage>
        <taxon>Eukaryota</taxon>
        <taxon>Metazoa</taxon>
        <taxon>Spiralia</taxon>
        <taxon>Lophotrochozoa</taxon>
        <taxon>Mollusca</taxon>
        <taxon>Bivalvia</taxon>
        <taxon>Autobranchia</taxon>
        <taxon>Pteriomorphia</taxon>
        <taxon>Pterioida</taxon>
        <taxon>Pterioidea</taxon>
        <taxon>Pteriidae</taxon>
        <taxon>Pinctada</taxon>
    </lineage>
</organism>
<reference evidence="4" key="1">
    <citation type="submission" date="2019-08" db="EMBL/GenBank/DDBJ databases">
        <title>The improved chromosome-level genome for the pearl oyster Pinctada fucata martensii using PacBio sequencing and Hi-C.</title>
        <authorList>
            <person name="Zheng Z."/>
        </authorList>
    </citation>
    <scope>NUCLEOTIDE SEQUENCE</scope>
    <source>
        <strain evidence="4">ZZ-2019</strain>
        <tissue evidence="4">Adductor muscle</tissue>
    </source>
</reference>
<dbReference type="AlphaFoldDB" id="A0AA88Y6D6"/>
<dbReference type="InterPro" id="IPR050951">
    <property type="entry name" value="Retrovirus_Pol_polyprotein"/>
</dbReference>
<dbReference type="Gene3D" id="3.30.420.10">
    <property type="entry name" value="Ribonuclease H-like superfamily/Ribonuclease H"/>
    <property type="match status" value="1"/>
</dbReference>
<dbReference type="InterPro" id="IPR036397">
    <property type="entry name" value="RNaseH_sf"/>
</dbReference>
<dbReference type="GO" id="GO:0015074">
    <property type="term" value="P:DNA integration"/>
    <property type="evidence" value="ECO:0007669"/>
    <property type="project" value="InterPro"/>
</dbReference>
<dbReference type="PROSITE" id="PS50994">
    <property type="entry name" value="INTEGRASE"/>
    <property type="match status" value="1"/>
</dbReference>
<dbReference type="Pfam" id="PF00078">
    <property type="entry name" value="RVT_1"/>
    <property type="match status" value="1"/>
</dbReference>
<dbReference type="InterPro" id="IPR041588">
    <property type="entry name" value="Integrase_H2C2"/>
</dbReference>
<dbReference type="InterPro" id="IPR043128">
    <property type="entry name" value="Rev_trsase/Diguanyl_cyclase"/>
</dbReference>
<evidence type="ECO:0000313" key="5">
    <source>
        <dbReference type="Proteomes" id="UP001186944"/>
    </source>
</evidence>
<dbReference type="GO" id="GO:0003824">
    <property type="term" value="F:catalytic activity"/>
    <property type="evidence" value="ECO:0007669"/>
    <property type="project" value="UniProtKB-KW"/>
</dbReference>
<evidence type="ECO:0000259" key="3">
    <source>
        <dbReference type="PROSITE" id="PS50994"/>
    </source>
</evidence>
<dbReference type="Pfam" id="PF17921">
    <property type="entry name" value="Integrase_H2C2"/>
    <property type="match status" value="1"/>
</dbReference>
<proteinExistence type="predicted"/>
<protein>
    <recommendedName>
        <fullName evidence="3">Integrase catalytic domain-containing protein</fullName>
    </recommendedName>
</protein>
<gene>
    <name evidence="4" type="ORF">FSP39_002135</name>
</gene>
<sequence length="1118" mass="124739">MEPRVNRSTTSGWPKPGTIEAIGGKVRLLNDTTEPQLIRKNDQLCQLHTTGPIFYNADQHEDTSVPLVMNTMGQSRKIGNTGSPQYHSSAVSVDPDNILQDKDRQKLQNLLTTHDAVFDPKFSGYNGGAGKFECHINMGPVLPPQRKGRLPQYSRDKLLALQQKCDELEALGVLKKPEDVNITVEYLNPSFLVKKSNGGFRLVTAFEDVGRYSKPQPSLMPDIDSTLRTIGKWKYIIVSDLTSSFYQIPLSRGSLKFCGIVTPYRGIRVYTRCAMGMPGSETALEEMMCRVLGDCLQDGCVAKLADDLYCGGETIDELAENWHRVLKCLQNSGLRLSASKTIVCPRTATILGWTWSEGRISASQHKIATLASCKLPETVTGLRSFLGAYKILGRVIPDCANLLAPLENAISGLQSKDAVKWTDDLVTHFRNAQSRLSANKAITLPMPSDELWIVTDGSVSKHGIGATMYAMRDGKLRLAGFFSAKLRKHQVTWLPCEVEALSIAAAIKHYSPYIIQSNHQTHVLTDSKPCVQAFEKLRRGEFSASPRVTSFLSTASRYNTTIRHLAGSANVPSDFASRNAVDCHEPRCQICNFIAQTEDAVVRSISVQDVINNKTALPYITRSAWFAIQSECPDLRRTHAHLKQGTRPSRKLTNLKDVKRYLSVARIARDGLLVVDRSDPFQPTTELIIVPRSVLDGLITALHISLDHPTRHQMQMVLKRHFYALDLPRAIENACESCHTCASLKKFPDKHERQTSDDKVAGIGTVFAADVLKRNCQLVCVLRESVTSYTTACVIPNEKRETLREALLRLVMELHPLDGPPAVIRVDPAPGFFALRDDAILGKFRIVLEFGRVKNKNKNPVAEKAIAELEDELLRQEPGGGPVTDFSLSVAVARLNSRIRFTGLSARELWTQRSQFTNEQLPVSDLHAIDQKYAIRDTNHPASAFSKWKSKRAPIDQSLNVGDLVYLYTDRDKSKARSRYLITAIDGEWCFIKKFAGKQLRSNSYKVKLTECYRVLCKISPSHIETRHCGEDETDDEISAEPTNTTVLAQYHNPPDIPRTLSQPPVANEPTMLIGIPDTNDPSLPEVHEIPSPPVANTPTRPTRDRRPPKWLQDYVLN</sequence>
<dbReference type="InterPro" id="IPR012337">
    <property type="entry name" value="RNaseH-like_sf"/>
</dbReference>
<dbReference type="SUPFAM" id="SSF56672">
    <property type="entry name" value="DNA/RNA polymerases"/>
    <property type="match status" value="1"/>
</dbReference>
<dbReference type="PANTHER" id="PTHR37984">
    <property type="entry name" value="PROTEIN CBG26694"/>
    <property type="match status" value="1"/>
</dbReference>
<evidence type="ECO:0000313" key="4">
    <source>
        <dbReference type="EMBL" id="KAK3099293.1"/>
    </source>
</evidence>
<dbReference type="InterPro" id="IPR000477">
    <property type="entry name" value="RT_dom"/>
</dbReference>
<dbReference type="Gene3D" id="3.30.70.270">
    <property type="match status" value="2"/>
</dbReference>
<dbReference type="Gene3D" id="1.10.340.70">
    <property type="match status" value="1"/>
</dbReference>
<dbReference type="Proteomes" id="UP001186944">
    <property type="component" value="Unassembled WGS sequence"/>
</dbReference>
<feature type="region of interest" description="Disordered" evidence="2">
    <location>
        <begin position="1076"/>
        <end position="1118"/>
    </location>
</feature>
<dbReference type="GO" id="GO:0003676">
    <property type="term" value="F:nucleic acid binding"/>
    <property type="evidence" value="ECO:0007669"/>
    <property type="project" value="InterPro"/>
</dbReference>
<dbReference type="EMBL" id="VSWD01000006">
    <property type="protein sequence ID" value="KAK3099293.1"/>
    <property type="molecule type" value="Genomic_DNA"/>
</dbReference>
<evidence type="ECO:0000256" key="2">
    <source>
        <dbReference type="SAM" id="MobiDB-lite"/>
    </source>
</evidence>
<dbReference type="InterPro" id="IPR041577">
    <property type="entry name" value="RT_RNaseH_2"/>
</dbReference>
<dbReference type="SUPFAM" id="SSF53098">
    <property type="entry name" value="Ribonuclease H-like"/>
    <property type="match status" value="1"/>
</dbReference>
<comment type="caution">
    <text evidence="4">The sequence shown here is derived from an EMBL/GenBank/DDBJ whole genome shotgun (WGS) entry which is preliminary data.</text>
</comment>
<keyword evidence="1" id="KW-0511">Multifunctional enzyme</keyword>
<dbReference type="CDD" id="cd01647">
    <property type="entry name" value="RT_LTR"/>
    <property type="match status" value="1"/>
</dbReference>
<dbReference type="Gene3D" id="3.10.10.10">
    <property type="entry name" value="HIV Type 1 Reverse Transcriptase, subunit A, domain 1"/>
    <property type="match status" value="1"/>
</dbReference>
<evidence type="ECO:0000256" key="1">
    <source>
        <dbReference type="ARBA" id="ARBA00023268"/>
    </source>
</evidence>
<dbReference type="InterPro" id="IPR001584">
    <property type="entry name" value="Integrase_cat-core"/>
</dbReference>